<accession>A0ACC0PSD2</accession>
<name>A0ACC0PSD2_RHOML</name>
<evidence type="ECO:0000313" key="2">
    <source>
        <dbReference type="Proteomes" id="UP001062846"/>
    </source>
</evidence>
<dbReference type="Proteomes" id="UP001062846">
    <property type="component" value="Chromosome 2"/>
</dbReference>
<reference evidence="1" key="1">
    <citation type="submission" date="2022-02" db="EMBL/GenBank/DDBJ databases">
        <title>Plant Genome Project.</title>
        <authorList>
            <person name="Zhang R.-G."/>
        </authorList>
    </citation>
    <scope>NUCLEOTIDE SEQUENCE</scope>
    <source>
        <strain evidence="1">AT1</strain>
    </source>
</reference>
<gene>
    <name evidence="1" type="ORF">RHMOL_Rhmol02G0216000</name>
</gene>
<sequence length="68" mass="7300">MALAIYFDESTKEAAQAMDAQVMDRHADVVYGPWKVFIDGLAKTGEVAELLAPAKRADGNPQQLPAAP</sequence>
<organism evidence="1 2">
    <name type="scientific">Rhododendron molle</name>
    <name type="common">Chinese azalea</name>
    <name type="synonym">Azalea mollis</name>
    <dbReference type="NCBI Taxonomy" id="49168"/>
    <lineage>
        <taxon>Eukaryota</taxon>
        <taxon>Viridiplantae</taxon>
        <taxon>Streptophyta</taxon>
        <taxon>Embryophyta</taxon>
        <taxon>Tracheophyta</taxon>
        <taxon>Spermatophyta</taxon>
        <taxon>Magnoliopsida</taxon>
        <taxon>eudicotyledons</taxon>
        <taxon>Gunneridae</taxon>
        <taxon>Pentapetalae</taxon>
        <taxon>asterids</taxon>
        <taxon>Ericales</taxon>
        <taxon>Ericaceae</taxon>
        <taxon>Ericoideae</taxon>
        <taxon>Rhodoreae</taxon>
        <taxon>Rhododendron</taxon>
    </lineage>
</organism>
<comment type="caution">
    <text evidence="1">The sequence shown here is derived from an EMBL/GenBank/DDBJ whole genome shotgun (WGS) entry which is preliminary data.</text>
</comment>
<keyword evidence="2" id="KW-1185">Reference proteome</keyword>
<dbReference type="EMBL" id="CM046389">
    <property type="protein sequence ID" value="KAI8568638.1"/>
    <property type="molecule type" value="Genomic_DNA"/>
</dbReference>
<protein>
    <submittedName>
        <fullName evidence="1">Uncharacterized protein</fullName>
    </submittedName>
</protein>
<proteinExistence type="predicted"/>
<evidence type="ECO:0000313" key="1">
    <source>
        <dbReference type="EMBL" id="KAI8568638.1"/>
    </source>
</evidence>